<proteinExistence type="inferred from homology"/>
<evidence type="ECO:0000256" key="1">
    <source>
        <dbReference type="ARBA" id="ARBA00006773"/>
    </source>
</evidence>
<evidence type="ECO:0000256" key="6">
    <source>
        <dbReference type="HAMAP-Rule" id="MF_01518"/>
    </source>
</evidence>
<gene>
    <name evidence="6 9" type="primary">ade</name>
    <name evidence="9" type="ORF">H8S20_02680</name>
</gene>
<dbReference type="Gene3D" id="3.20.20.140">
    <property type="entry name" value="Metal-dependent hydrolases"/>
    <property type="match status" value="1"/>
</dbReference>
<comment type="catalytic activity">
    <reaction evidence="5 6">
        <text>adenine + H2O + H(+) = hypoxanthine + NH4(+)</text>
        <dbReference type="Rhea" id="RHEA:23688"/>
        <dbReference type="ChEBI" id="CHEBI:15377"/>
        <dbReference type="ChEBI" id="CHEBI:15378"/>
        <dbReference type="ChEBI" id="CHEBI:16708"/>
        <dbReference type="ChEBI" id="CHEBI:17368"/>
        <dbReference type="ChEBI" id="CHEBI:28938"/>
        <dbReference type="EC" id="3.5.4.2"/>
    </reaction>
</comment>
<accession>A0ABR7D8T0</accession>
<dbReference type="InterPro" id="IPR006680">
    <property type="entry name" value="Amidohydro-rel"/>
</dbReference>
<feature type="domain" description="Adenine deaminase C-terminal" evidence="8">
    <location>
        <begin position="423"/>
        <end position="588"/>
    </location>
</feature>
<dbReference type="Gene3D" id="2.30.40.10">
    <property type="entry name" value="Urease, subunit C, domain 1"/>
    <property type="match status" value="1"/>
</dbReference>
<dbReference type="NCBIfam" id="TIGR01178">
    <property type="entry name" value="ade"/>
    <property type="match status" value="1"/>
</dbReference>
<evidence type="ECO:0000313" key="10">
    <source>
        <dbReference type="Proteomes" id="UP000596929"/>
    </source>
</evidence>
<evidence type="ECO:0000256" key="3">
    <source>
        <dbReference type="ARBA" id="ARBA00022801"/>
    </source>
</evidence>
<dbReference type="Proteomes" id="UP000596929">
    <property type="component" value="Unassembled WGS sequence"/>
</dbReference>
<sequence length="595" mass="65101">MKIIPKDKKGLIEAAIGRRECDLAIENCKVVNVFSGEIYEGDVGIYGGFIAHIKCNPDNLDINEDRIKAKKYYDAKGKYIIPGLIDAHIHIESTLMTPRNFAKAVIPHGTTTVVTDPHEIANVYGIAGVEYMHNSSEGLPMRQYVLAPSCVPAVLGLENAGAEFNYEDIERMFELDRVIGLGEVMDYVGVIDNDTRMVEILEAAEKRGLFIQGHAPFLSGRGLSAYLCGGAVSCHESRTANEARDKIRNGMYVDARESSISKDVASLVKGVEDFRYKTNLTLCTDDREADEILEFGHMNAVVRTAIKAGMNPIDAIRSATLNNARELGIINLGGIAPNFVADLVLVENLEEMNVKAVIYNGEVVAEDGKLLVQIEDKEFDIENKNSVHVKDLSIEDFILKAGVESGKVKANVIKYLAQTSSSTEIIEEEFEVENGRVKLPENGDTKFVVVINRHGKLYTKSIALVKGFGIRKGAVGSTVSHDSHNLTIVFDNAEEGMLVAEDLIKLGGGLSCSIDGKIKNNLQLSVAGLMSTRPAEEISVQAETMKKSLREMGLTEIKNPLLRIVTLALPVIPKAKMSDLGVIDVLKKEIIEVIK</sequence>
<dbReference type="PANTHER" id="PTHR11113">
    <property type="entry name" value="N-ACETYLGLUCOSAMINE-6-PHOSPHATE DEACETYLASE"/>
    <property type="match status" value="1"/>
</dbReference>
<dbReference type="InterPro" id="IPR006679">
    <property type="entry name" value="Adenine_deam"/>
</dbReference>
<dbReference type="InterPro" id="IPR011059">
    <property type="entry name" value="Metal-dep_hydrolase_composite"/>
</dbReference>
<evidence type="ECO:0000256" key="2">
    <source>
        <dbReference type="ARBA" id="ARBA00012782"/>
    </source>
</evidence>
<comment type="caution">
    <text evidence="9">The sequence shown here is derived from an EMBL/GenBank/DDBJ whole genome shotgun (WGS) entry which is preliminary data.</text>
</comment>
<dbReference type="EMBL" id="JACOOO010000004">
    <property type="protein sequence ID" value="MBC5627790.1"/>
    <property type="molecule type" value="Genomic_DNA"/>
</dbReference>
<evidence type="ECO:0000259" key="7">
    <source>
        <dbReference type="Pfam" id="PF01979"/>
    </source>
</evidence>
<feature type="domain" description="Amidohydrolase-related" evidence="7">
    <location>
        <begin position="79"/>
        <end position="364"/>
    </location>
</feature>
<dbReference type="InterPro" id="IPR032466">
    <property type="entry name" value="Metal_Hydrolase"/>
</dbReference>
<keyword evidence="10" id="KW-1185">Reference proteome</keyword>
<dbReference type="RefSeq" id="WP_051986964.1">
    <property type="nucleotide sequence ID" value="NZ_JACOOO010000004.1"/>
</dbReference>
<comment type="cofactor">
    <cofactor evidence="6">
        <name>Mn(2+)</name>
        <dbReference type="ChEBI" id="CHEBI:29035"/>
    </cofactor>
</comment>
<name>A0ABR7D8T0_9CLOT</name>
<dbReference type="Pfam" id="PF13382">
    <property type="entry name" value="Adenine_deam_C"/>
    <property type="match status" value="1"/>
</dbReference>
<evidence type="ECO:0000313" key="9">
    <source>
        <dbReference type="EMBL" id="MBC5627790.1"/>
    </source>
</evidence>
<evidence type="ECO:0000256" key="5">
    <source>
        <dbReference type="ARBA" id="ARBA00047720"/>
    </source>
</evidence>
<evidence type="ECO:0000259" key="8">
    <source>
        <dbReference type="Pfam" id="PF13382"/>
    </source>
</evidence>
<protein>
    <recommendedName>
        <fullName evidence="2 6">Adenine deaminase</fullName>
        <shortName evidence="6">Adenase</shortName>
        <shortName evidence="6">Adenine aminase</shortName>
        <ecNumber evidence="2 6">3.5.4.2</ecNumber>
    </recommendedName>
</protein>
<dbReference type="SUPFAM" id="SSF51556">
    <property type="entry name" value="Metallo-dependent hydrolases"/>
    <property type="match status" value="1"/>
</dbReference>
<reference evidence="9 10" key="1">
    <citation type="submission" date="2020-08" db="EMBL/GenBank/DDBJ databases">
        <title>Genome public.</title>
        <authorList>
            <person name="Liu C."/>
            <person name="Sun Q."/>
        </authorList>
    </citation>
    <scope>NUCLEOTIDE SEQUENCE [LARGE SCALE GENOMIC DNA]</scope>
    <source>
        <strain evidence="9 10">NSJ-6</strain>
    </source>
</reference>
<comment type="similarity">
    <text evidence="1 6">Belongs to the metallo-dependent hydrolases superfamily. Adenine deaminase family.</text>
</comment>
<dbReference type="Pfam" id="PF01979">
    <property type="entry name" value="Amidohydro_1"/>
    <property type="match status" value="1"/>
</dbReference>
<dbReference type="EC" id="3.5.4.2" evidence="2 6"/>
<dbReference type="HAMAP" id="MF_01518">
    <property type="entry name" value="Adenine_deamin"/>
    <property type="match status" value="1"/>
</dbReference>
<organism evidence="9 10">
    <name type="scientific">Clostridium hominis</name>
    <dbReference type="NCBI Taxonomy" id="2763036"/>
    <lineage>
        <taxon>Bacteria</taxon>
        <taxon>Bacillati</taxon>
        <taxon>Bacillota</taxon>
        <taxon>Clostridia</taxon>
        <taxon>Eubacteriales</taxon>
        <taxon>Clostridiaceae</taxon>
        <taxon>Clostridium</taxon>
    </lineage>
</organism>
<keyword evidence="3 6" id="KW-0378">Hydrolase</keyword>
<dbReference type="InterPro" id="IPR026912">
    <property type="entry name" value="Adenine_deam_C"/>
</dbReference>
<dbReference type="PANTHER" id="PTHR11113:SF2">
    <property type="entry name" value="ADENINE DEAMINASE"/>
    <property type="match status" value="1"/>
</dbReference>
<dbReference type="GO" id="GO:0000034">
    <property type="term" value="F:adenine deaminase activity"/>
    <property type="evidence" value="ECO:0007669"/>
    <property type="project" value="UniProtKB-EC"/>
</dbReference>
<evidence type="ECO:0000256" key="4">
    <source>
        <dbReference type="ARBA" id="ARBA00023211"/>
    </source>
</evidence>
<keyword evidence="4 6" id="KW-0464">Manganese</keyword>
<dbReference type="SUPFAM" id="SSF51338">
    <property type="entry name" value="Composite domain of metallo-dependent hydrolases"/>
    <property type="match status" value="1"/>
</dbReference>